<accession>H2EBC4</accession>
<sequence length="31" mass="3639">MSYNSEINLHYVHDKNAGDIFAKFLLEKLID</sequence>
<name>H2EBC4_9VIRU</name>
<evidence type="ECO:0000313" key="1">
    <source>
        <dbReference type="EMBL" id="AEX61697.1"/>
    </source>
</evidence>
<dbReference type="EMBL" id="JN885991">
    <property type="protein sequence ID" value="AEX61697.1"/>
    <property type="molecule type" value="Genomic_DNA"/>
</dbReference>
<proteinExistence type="predicted"/>
<gene>
    <name evidence="1" type="ORF">c7_L634</name>
</gene>
<reference evidence="1" key="1">
    <citation type="submission" date="2011-10" db="EMBL/GenBank/DDBJ databases">
        <title>Provirophages and transpovirons: unique mobilome of giant viruses.</title>
        <authorList>
            <person name="Desnues C."/>
            <person name="LaScola B."/>
            <person name="Yutin N."/>
            <person name="Fournous G."/>
            <person name="Koonin E."/>
            <person name="Raoult D."/>
        </authorList>
    </citation>
    <scope>NUCLEOTIDE SEQUENCE</scope>
    <source>
        <strain evidence="1">Mv13-c7</strain>
    </source>
</reference>
<protein>
    <submittedName>
        <fullName evidence="1">Putative exoV-like protein</fullName>
    </submittedName>
</protein>
<organism evidence="1">
    <name type="scientific">Megavirus courdo7</name>
    <dbReference type="NCBI Taxonomy" id="1128135"/>
    <lineage>
        <taxon>Viruses</taxon>
        <taxon>Varidnaviria</taxon>
        <taxon>Bamfordvirae</taxon>
        <taxon>Nucleocytoviricota</taxon>
        <taxon>Megaviricetes</taxon>
        <taxon>Imitervirales</taxon>
        <taxon>Mimiviridae</taxon>
        <taxon>Megamimivirinae</taxon>
        <taxon>Megavirus</taxon>
    </lineage>
</organism>